<evidence type="ECO:0000256" key="6">
    <source>
        <dbReference type="RuleBase" id="RU362067"/>
    </source>
</evidence>
<feature type="binding site" evidence="5">
    <location>
        <position position="349"/>
    </location>
    <ligand>
        <name>substrate</name>
    </ligand>
</feature>
<dbReference type="AlphaFoldDB" id="A0A507R312"/>
<evidence type="ECO:0000313" key="9">
    <source>
        <dbReference type="Proteomes" id="UP000319663"/>
    </source>
</evidence>
<evidence type="ECO:0000313" key="8">
    <source>
        <dbReference type="EMBL" id="TQB75569.1"/>
    </source>
</evidence>
<dbReference type="InterPro" id="IPR002937">
    <property type="entry name" value="Amino_oxidase"/>
</dbReference>
<dbReference type="InterPro" id="IPR036188">
    <property type="entry name" value="FAD/NAD-bd_sf"/>
</dbReference>
<comment type="cofactor">
    <cofactor evidence="1 6">
        <name>FAD</name>
        <dbReference type="ChEBI" id="CHEBI:57692"/>
    </cofactor>
</comment>
<dbReference type="PANTHER" id="PTHR43563">
    <property type="entry name" value="AMINE OXIDASE"/>
    <property type="match status" value="1"/>
</dbReference>
<dbReference type="EMBL" id="VIFY01000018">
    <property type="protein sequence ID" value="TQB75569.1"/>
    <property type="molecule type" value="Genomic_DNA"/>
</dbReference>
<keyword evidence="6" id="KW-0285">Flavoprotein</keyword>
<dbReference type="Gene3D" id="1.10.405.10">
    <property type="entry name" value="Guanine Nucleotide Dissociation Inhibitor, domain 1"/>
    <property type="match status" value="1"/>
</dbReference>
<dbReference type="OrthoDB" id="5046242at2759"/>
<evidence type="ECO:0000256" key="3">
    <source>
        <dbReference type="ARBA" id="ARBA00023002"/>
    </source>
</evidence>
<keyword evidence="3 6" id="KW-0560">Oxidoreductase</keyword>
<evidence type="ECO:0000256" key="2">
    <source>
        <dbReference type="ARBA" id="ARBA00005995"/>
    </source>
</evidence>
<dbReference type="SUPFAM" id="SSF54373">
    <property type="entry name" value="FAD-linked reductases, C-terminal domain"/>
    <property type="match status" value="1"/>
</dbReference>
<dbReference type="Pfam" id="PF01593">
    <property type="entry name" value="Amino_oxidase"/>
    <property type="match status" value="1"/>
</dbReference>
<protein>
    <recommendedName>
        <fullName evidence="6">Amine oxidase</fullName>
        <ecNumber evidence="6">1.4.3.-</ecNumber>
    </recommendedName>
</protein>
<evidence type="ECO:0000259" key="7">
    <source>
        <dbReference type="Pfam" id="PF01593"/>
    </source>
</evidence>
<dbReference type="InterPro" id="IPR050703">
    <property type="entry name" value="Flavin_MAO"/>
</dbReference>
<organism evidence="8 9">
    <name type="scientific">Monascus purpureus</name>
    <name type="common">Red mold</name>
    <name type="synonym">Monascus anka</name>
    <dbReference type="NCBI Taxonomy" id="5098"/>
    <lineage>
        <taxon>Eukaryota</taxon>
        <taxon>Fungi</taxon>
        <taxon>Dikarya</taxon>
        <taxon>Ascomycota</taxon>
        <taxon>Pezizomycotina</taxon>
        <taxon>Eurotiomycetes</taxon>
        <taxon>Eurotiomycetidae</taxon>
        <taxon>Eurotiales</taxon>
        <taxon>Aspergillaceae</taxon>
        <taxon>Monascus</taxon>
    </lineage>
</organism>
<dbReference type="GO" id="GO:0097621">
    <property type="term" value="F:monoamine oxidase activity"/>
    <property type="evidence" value="ECO:0007669"/>
    <property type="project" value="UniProtKB-EC"/>
</dbReference>
<name>A0A507R312_MONPU</name>
<evidence type="ECO:0000256" key="4">
    <source>
        <dbReference type="ARBA" id="ARBA00048448"/>
    </source>
</evidence>
<comment type="catalytic activity">
    <reaction evidence="4">
        <text>a secondary aliphatic amine + O2 + H2O = a primary amine + an aldehyde + H2O2</text>
        <dbReference type="Rhea" id="RHEA:26414"/>
        <dbReference type="ChEBI" id="CHEBI:15377"/>
        <dbReference type="ChEBI" id="CHEBI:15379"/>
        <dbReference type="ChEBI" id="CHEBI:16240"/>
        <dbReference type="ChEBI" id="CHEBI:17478"/>
        <dbReference type="ChEBI" id="CHEBI:58855"/>
        <dbReference type="ChEBI" id="CHEBI:65296"/>
        <dbReference type="EC" id="1.4.3.4"/>
    </reaction>
</comment>
<feature type="binding site" evidence="5">
    <location>
        <begin position="31"/>
        <end position="32"/>
    </location>
    <ligand>
        <name>FAD</name>
        <dbReference type="ChEBI" id="CHEBI:57692"/>
    </ligand>
</feature>
<dbReference type="Gene3D" id="3.50.50.60">
    <property type="entry name" value="FAD/NAD(P)-binding domain"/>
    <property type="match status" value="1"/>
</dbReference>
<comment type="caution">
    <text evidence="8">The sequence shown here is derived from an EMBL/GenBank/DDBJ whole genome shotgun (WGS) entry which is preliminary data.</text>
</comment>
<proteinExistence type="inferred from homology"/>
<dbReference type="PANTHER" id="PTHR43563:SF14">
    <property type="entry name" value="AMINE OXIDASE"/>
    <property type="match status" value="1"/>
</dbReference>
<feature type="binding site" evidence="5">
    <location>
        <position position="433"/>
    </location>
    <ligand>
        <name>FAD</name>
        <dbReference type="ChEBI" id="CHEBI:57692"/>
    </ligand>
</feature>
<dbReference type="EC" id="1.4.3.-" evidence="6"/>
<dbReference type="PRINTS" id="PR00757">
    <property type="entry name" value="AMINEOXDASEF"/>
</dbReference>
<feature type="domain" description="Amine oxidase" evidence="7">
    <location>
        <begin position="11"/>
        <end position="457"/>
    </location>
</feature>
<evidence type="ECO:0000256" key="1">
    <source>
        <dbReference type="ARBA" id="ARBA00001974"/>
    </source>
</evidence>
<sequence>MYDTIIIGAGLSGLQTALTIHQAGHSVLILEARDRVGGKTCSVSLETGGFVDLGAAWINDTNQHRMYGYARRFGLELIKQNTNGNGLMQDLDGGVVPFGYGATPPFANAADIDDLNRIRDLLHDLSIQALEALHSGRADEHITELDRITLQEFVLQQHASERTAKMVNLWAQVMLGVDSDEVSAACFVDYCARGGGLMQMRSDSKHGGQYLRFRTGTQSVAINIAKLLPPNSIRLSSPAKTVSDQGDHVQVTTSSPFAKDSTFTARKLVISIPTPMYKEITFSPPFPEGKWTAINSTKLGTYTKVIAIYREPWWIKKNLCGLILSYSGPVVVARDTSSAADGQYSLTCFVNGSIGRKWNKMVPFQRKAAVLQHLFQVTGDEKALDPIDVLERQWMNEQWSQGAVCPISGPGVMSSMGHLWEQPVGNIHFVGTEFAREWKGYMEGALNSGEDGAKEVLRVLEASDKRARL</sequence>
<dbReference type="Gene3D" id="3.90.660.10">
    <property type="match status" value="1"/>
</dbReference>
<keyword evidence="6" id="KW-0274">FAD</keyword>
<dbReference type="STRING" id="5098.A0A507R312"/>
<dbReference type="InterPro" id="IPR001613">
    <property type="entry name" value="Flavin_amine_oxidase"/>
</dbReference>
<dbReference type="SUPFAM" id="SSF51905">
    <property type="entry name" value="FAD/NAD(P)-binding domain"/>
    <property type="match status" value="1"/>
</dbReference>
<gene>
    <name evidence="8" type="ORF">MPDQ_002534</name>
</gene>
<reference evidence="8 9" key="1">
    <citation type="submission" date="2019-06" db="EMBL/GenBank/DDBJ databases">
        <title>Wine fermentation using esterase from Monascus purpureus.</title>
        <authorList>
            <person name="Geng C."/>
            <person name="Zhang Y."/>
        </authorList>
    </citation>
    <scope>NUCLEOTIDE SEQUENCE [LARGE SCALE GENOMIC DNA]</scope>
    <source>
        <strain evidence="8">HQ1</strain>
    </source>
</reference>
<keyword evidence="9" id="KW-1185">Reference proteome</keyword>
<feature type="binding site" evidence="5">
    <location>
        <position position="12"/>
    </location>
    <ligand>
        <name>FAD</name>
        <dbReference type="ChEBI" id="CHEBI:57692"/>
    </ligand>
</feature>
<comment type="similarity">
    <text evidence="2 6">Belongs to the flavin monoamine oxidase family.</text>
</comment>
<accession>A0A507R312</accession>
<evidence type="ECO:0000256" key="5">
    <source>
        <dbReference type="PIRSR" id="PIRSR601613-1"/>
    </source>
</evidence>
<dbReference type="Proteomes" id="UP000319663">
    <property type="component" value="Unassembled WGS sequence"/>
</dbReference>